<dbReference type="OrthoDB" id="2019747at2759"/>
<name>A0A2P5FF67_TREOI</name>
<accession>A0A2P5FF67</accession>
<keyword evidence="1" id="KW-0430">Lectin</keyword>
<sequence>MYVCPRLGFRPLRLVTDDGIWQGADRKIWASKLRRVREVASAGARAEAHREMAVRDDWATELRVAVVLDGFSDSTRQFRAILAPIAAGGRGTRYTRCSFLGVANTEGSERTVPVMNEMGGASLLCLNVRWVCETEEAWMSGDRFLAGEDDWCKANPNFEHQIALIGDAEFVDGGSYVKLTPPFCFENGEDLMLVLVPNYFGSRFSGGGSFGLSMEKKFMGIEFDVAIDEKVGDLNMNHIHVGSFVSVAVVNVCSIDLVLNSGEKLKS</sequence>
<comment type="caution">
    <text evidence="1">The sequence shown here is derived from an EMBL/GenBank/DDBJ whole genome shotgun (WGS) entry which is preliminary data.</text>
</comment>
<dbReference type="EMBL" id="JXTC01000038">
    <property type="protein sequence ID" value="PON96441.1"/>
    <property type="molecule type" value="Genomic_DNA"/>
</dbReference>
<dbReference type="InterPro" id="IPR013320">
    <property type="entry name" value="ConA-like_dom_sf"/>
</dbReference>
<organism evidence="1 2">
    <name type="scientific">Trema orientale</name>
    <name type="common">Charcoal tree</name>
    <name type="synonym">Celtis orientalis</name>
    <dbReference type="NCBI Taxonomy" id="63057"/>
    <lineage>
        <taxon>Eukaryota</taxon>
        <taxon>Viridiplantae</taxon>
        <taxon>Streptophyta</taxon>
        <taxon>Embryophyta</taxon>
        <taxon>Tracheophyta</taxon>
        <taxon>Spermatophyta</taxon>
        <taxon>Magnoliopsida</taxon>
        <taxon>eudicotyledons</taxon>
        <taxon>Gunneridae</taxon>
        <taxon>Pentapetalae</taxon>
        <taxon>rosids</taxon>
        <taxon>fabids</taxon>
        <taxon>Rosales</taxon>
        <taxon>Cannabaceae</taxon>
        <taxon>Trema</taxon>
    </lineage>
</organism>
<dbReference type="Proteomes" id="UP000237000">
    <property type="component" value="Unassembled WGS sequence"/>
</dbReference>
<gene>
    <name evidence="1" type="ORF">TorRG33x02_077140</name>
</gene>
<protein>
    <submittedName>
        <fullName evidence="1">Concanavalin A-like lectin/glucanase domain containing protein</fullName>
    </submittedName>
</protein>
<proteinExistence type="predicted"/>
<keyword evidence="2" id="KW-1185">Reference proteome</keyword>
<dbReference type="GO" id="GO:0030246">
    <property type="term" value="F:carbohydrate binding"/>
    <property type="evidence" value="ECO:0007669"/>
    <property type="project" value="UniProtKB-KW"/>
</dbReference>
<evidence type="ECO:0000313" key="1">
    <source>
        <dbReference type="EMBL" id="PON96441.1"/>
    </source>
</evidence>
<dbReference type="AlphaFoldDB" id="A0A2P5FF67"/>
<dbReference type="SUPFAM" id="SSF49899">
    <property type="entry name" value="Concanavalin A-like lectins/glucanases"/>
    <property type="match status" value="1"/>
</dbReference>
<evidence type="ECO:0000313" key="2">
    <source>
        <dbReference type="Proteomes" id="UP000237000"/>
    </source>
</evidence>
<reference evidence="2" key="1">
    <citation type="submission" date="2016-06" db="EMBL/GenBank/DDBJ databases">
        <title>Parallel loss of symbiosis genes in relatives of nitrogen-fixing non-legume Parasponia.</title>
        <authorList>
            <person name="Van Velzen R."/>
            <person name="Holmer R."/>
            <person name="Bu F."/>
            <person name="Rutten L."/>
            <person name="Van Zeijl A."/>
            <person name="Liu W."/>
            <person name="Santuari L."/>
            <person name="Cao Q."/>
            <person name="Sharma T."/>
            <person name="Shen D."/>
            <person name="Roswanjaya Y."/>
            <person name="Wardhani T."/>
            <person name="Kalhor M.S."/>
            <person name="Jansen J."/>
            <person name="Van den Hoogen J."/>
            <person name="Gungor B."/>
            <person name="Hartog M."/>
            <person name="Hontelez J."/>
            <person name="Verver J."/>
            <person name="Yang W.-C."/>
            <person name="Schijlen E."/>
            <person name="Repin R."/>
            <person name="Schilthuizen M."/>
            <person name="Schranz E."/>
            <person name="Heidstra R."/>
            <person name="Miyata K."/>
            <person name="Fedorova E."/>
            <person name="Kohlen W."/>
            <person name="Bisseling T."/>
            <person name="Smit S."/>
            <person name="Geurts R."/>
        </authorList>
    </citation>
    <scope>NUCLEOTIDE SEQUENCE [LARGE SCALE GENOMIC DNA]</scope>
    <source>
        <strain evidence="2">cv. RG33-2</strain>
    </source>
</reference>
<dbReference type="InParanoid" id="A0A2P5FF67"/>